<feature type="region of interest" description="Disordered" evidence="6">
    <location>
        <begin position="626"/>
        <end position="674"/>
    </location>
</feature>
<feature type="region of interest" description="Disordered" evidence="6">
    <location>
        <begin position="546"/>
        <end position="603"/>
    </location>
</feature>
<feature type="compositionally biased region" description="Polar residues" evidence="6">
    <location>
        <begin position="556"/>
        <end position="578"/>
    </location>
</feature>
<dbReference type="PANTHER" id="PTHR24168">
    <property type="entry name" value="KN MOTIF AND ANKYRIN REPEAT DOMAIN-CONTAINING"/>
    <property type="match status" value="1"/>
</dbReference>
<dbReference type="Pfam" id="PF12075">
    <property type="entry name" value="KN_motif"/>
    <property type="match status" value="1"/>
</dbReference>
<reference evidence="7 8" key="1">
    <citation type="journal article" date="2018" name="G3 (Bethesda)">
        <title>A High-Quality Reference Genome for the Invasive Mosquitofish Gambusia affinis Using a Chicago Library.</title>
        <authorList>
            <person name="Hoffberg S.L."/>
            <person name="Troendle N.J."/>
            <person name="Glenn T.C."/>
            <person name="Mahmud O."/>
            <person name="Louha S."/>
            <person name="Chalopin D."/>
            <person name="Bennetzen J.L."/>
            <person name="Mauricio R."/>
        </authorList>
    </citation>
    <scope>NUCLEOTIDE SEQUENCE [LARGE SCALE GENOMIC DNA]</scope>
    <source>
        <strain evidence="7">NE01/NJP1002.9</strain>
        <tissue evidence="7">Muscle</tissue>
    </source>
</reference>
<dbReference type="InterPro" id="IPR047184">
    <property type="entry name" value="KANK1-4"/>
</dbReference>
<dbReference type="GO" id="GO:0005856">
    <property type="term" value="C:cytoskeleton"/>
    <property type="evidence" value="ECO:0007669"/>
    <property type="project" value="TreeGrafter"/>
</dbReference>
<feature type="repeat" description="ANK" evidence="4">
    <location>
        <begin position="862"/>
        <end position="886"/>
    </location>
</feature>
<keyword evidence="1" id="KW-0677">Repeat</keyword>
<dbReference type="Gene3D" id="1.25.40.20">
    <property type="entry name" value="Ankyrin repeat-containing domain"/>
    <property type="match status" value="1"/>
</dbReference>
<dbReference type="InterPro" id="IPR021939">
    <property type="entry name" value="KN_motif"/>
</dbReference>
<gene>
    <name evidence="7" type="ORF">CCH79_00011325</name>
</gene>
<dbReference type="AlphaFoldDB" id="A0A315VEF5"/>
<feature type="compositionally biased region" description="Polar residues" evidence="6">
    <location>
        <begin position="250"/>
        <end position="274"/>
    </location>
</feature>
<dbReference type="InterPro" id="IPR002110">
    <property type="entry name" value="Ankyrin_rpt"/>
</dbReference>
<feature type="region of interest" description="Disordered" evidence="6">
    <location>
        <begin position="136"/>
        <end position="176"/>
    </location>
</feature>
<accession>A0A315VEF5</accession>
<name>A0A315VEF5_GAMAF</name>
<evidence type="ECO:0000256" key="5">
    <source>
        <dbReference type="SAM" id="Coils"/>
    </source>
</evidence>
<evidence type="ECO:0000256" key="2">
    <source>
        <dbReference type="ARBA" id="ARBA00023043"/>
    </source>
</evidence>
<evidence type="ECO:0000256" key="6">
    <source>
        <dbReference type="SAM" id="MobiDB-lite"/>
    </source>
</evidence>
<evidence type="ECO:0000313" key="8">
    <source>
        <dbReference type="Proteomes" id="UP000250572"/>
    </source>
</evidence>
<evidence type="ECO:0000313" key="7">
    <source>
        <dbReference type="EMBL" id="PWA17424.1"/>
    </source>
</evidence>
<comment type="caution">
    <text evidence="7">The sequence shown here is derived from an EMBL/GenBank/DDBJ whole genome shotgun (WGS) entry which is preliminary data.</text>
</comment>
<keyword evidence="3 5" id="KW-0175">Coiled coil</keyword>
<dbReference type="EMBL" id="NHOQ01002364">
    <property type="protein sequence ID" value="PWA17424.1"/>
    <property type="molecule type" value="Genomic_DNA"/>
</dbReference>
<feature type="region of interest" description="Disordered" evidence="6">
    <location>
        <begin position="241"/>
        <end position="277"/>
    </location>
</feature>
<dbReference type="PROSITE" id="PS50088">
    <property type="entry name" value="ANK_REPEAT"/>
    <property type="match status" value="3"/>
</dbReference>
<evidence type="ECO:0000256" key="4">
    <source>
        <dbReference type="PROSITE-ProRule" id="PRU00023"/>
    </source>
</evidence>
<sequence>NAVDRHGVIMRFALMQGKFGGTSQRGQIHPEETTSCRGKAKLSRRTCIVWGCGLVAAAPLDDSKLPQRPVVRGGRDGKVGGERRSGLIARHKMAENGVKGKPSYSVETPYGFQIDLDFLKYVDDIEKGNTIKRVPIQRRSKGLRASTLPRHLNSSGSSYQQSPWRSTGALDPRSRRFDNHHHGCSSWIFDHRPPLSPTGLTSLTEMEARIKEFDEQPLGEHIRPHLLRASSLPLTVLLRQESESKDDRSSIQSSRDYLGGRNTSCEDVSLSDNPRPQDCSGLLRRLTEALERVGELEMEVRVVPELRAQICILQEERERLRLGLVHHVPPSTVNGTTDLHTSSVYSKGDVLKSQRESHIMFPGNHSVTSTINPVNDWKTSTDLDELLTVTSLQAKVAVLEQKLHDTEQDLQRTVGLLKEQQQESRRKDEKIEYLIRNPGMWVRAERVVVDQEGDETFEPERIPASSVITRTVPSHAQRHQDSIMSDGGTDMFIIHHIKRIKSLLDQQWECVCGEFREKGKPLKHPDPKVNSLQQEMMELVDVLMSGHKHHEDSDGQKIQNRASKSTLESNGSTQTLKKLQSKDANEGVQMSTKGSAIGQDNGKLCGEASVVPRGMEATQVDVHPPKRRVQTDESKQTCPEGRATPVGAISGQTDGGTVLPEKKSSSVLEDRTGSNTKGREILSADFISACHFVKDHMDITENPDDDMRKALVTMFQHWFGAAAEEASETSRVAAYLKEVKSEAPPLLAFLVNLADDNGNTVLHYSVSHCNYGVVSLLLDTGMSDVNVQNNAGYTAVMLASLTAPDGPAGMEVVRKLMELGNVNTRSSQTGQTALHLAVRHGRVVMVRLLLSCGADANIQDNQGMTSLMYASERGHTHIARLLLERSQCDLTLTDKRGQTALSIAKQGSHSDTATLLQAHAKARAL</sequence>
<feature type="non-terminal residue" evidence="7">
    <location>
        <position position="1"/>
    </location>
</feature>
<dbReference type="InterPro" id="IPR036770">
    <property type="entry name" value="Ankyrin_rpt-contain_sf"/>
</dbReference>
<dbReference type="SMART" id="SM00248">
    <property type="entry name" value="ANK"/>
    <property type="match status" value="4"/>
</dbReference>
<dbReference type="GO" id="GO:0005737">
    <property type="term" value="C:cytoplasm"/>
    <property type="evidence" value="ECO:0007669"/>
    <property type="project" value="TreeGrafter"/>
</dbReference>
<feature type="repeat" description="ANK" evidence="4">
    <location>
        <begin position="829"/>
        <end position="861"/>
    </location>
</feature>
<dbReference type="PROSITE" id="PS50297">
    <property type="entry name" value="ANK_REP_REGION"/>
    <property type="match status" value="3"/>
</dbReference>
<proteinExistence type="predicted"/>
<dbReference type="Proteomes" id="UP000250572">
    <property type="component" value="Unassembled WGS sequence"/>
</dbReference>
<keyword evidence="2 4" id="KW-0040">ANK repeat</keyword>
<dbReference type="PANTHER" id="PTHR24168:SF24">
    <property type="entry name" value="KN MOTIF AND ANKYRIN REPEAT DOMAIN-CONTAINING PROTEIN 4"/>
    <property type="match status" value="1"/>
</dbReference>
<evidence type="ECO:0000256" key="3">
    <source>
        <dbReference type="ARBA" id="ARBA00023054"/>
    </source>
</evidence>
<keyword evidence="8" id="KW-1185">Reference proteome</keyword>
<dbReference type="SUPFAM" id="SSF48403">
    <property type="entry name" value="Ankyrin repeat"/>
    <property type="match status" value="1"/>
</dbReference>
<feature type="compositionally biased region" description="Polar residues" evidence="6">
    <location>
        <begin position="152"/>
        <end position="165"/>
    </location>
</feature>
<feature type="coiled-coil region" evidence="5">
    <location>
        <begin position="389"/>
        <end position="437"/>
    </location>
</feature>
<dbReference type="STRING" id="33528.ENSGAFP00000017070"/>
<organism evidence="7 8">
    <name type="scientific">Gambusia affinis</name>
    <name type="common">Western mosquitofish</name>
    <name type="synonym">Heterandria affinis</name>
    <dbReference type="NCBI Taxonomy" id="33528"/>
    <lineage>
        <taxon>Eukaryota</taxon>
        <taxon>Metazoa</taxon>
        <taxon>Chordata</taxon>
        <taxon>Craniata</taxon>
        <taxon>Vertebrata</taxon>
        <taxon>Euteleostomi</taxon>
        <taxon>Actinopterygii</taxon>
        <taxon>Neopterygii</taxon>
        <taxon>Teleostei</taxon>
        <taxon>Neoteleostei</taxon>
        <taxon>Acanthomorphata</taxon>
        <taxon>Ovalentaria</taxon>
        <taxon>Atherinomorphae</taxon>
        <taxon>Cyprinodontiformes</taxon>
        <taxon>Poeciliidae</taxon>
        <taxon>Poeciliinae</taxon>
        <taxon>Gambusia</taxon>
    </lineage>
</organism>
<dbReference type="Pfam" id="PF00023">
    <property type="entry name" value="Ank"/>
    <property type="match status" value="1"/>
</dbReference>
<dbReference type="Pfam" id="PF12796">
    <property type="entry name" value="Ank_2"/>
    <property type="match status" value="1"/>
</dbReference>
<protein>
    <submittedName>
        <fullName evidence="7">Uncharacterized protein</fullName>
    </submittedName>
</protein>
<feature type="compositionally biased region" description="Basic and acidic residues" evidence="6">
    <location>
        <begin position="660"/>
        <end position="674"/>
    </location>
</feature>
<feature type="repeat" description="ANK" evidence="4">
    <location>
        <begin position="757"/>
        <end position="781"/>
    </location>
</feature>
<dbReference type="GO" id="GO:0030837">
    <property type="term" value="P:negative regulation of actin filament polymerization"/>
    <property type="evidence" value="ECO:0007669"/>
    <property type="project" value="InterPro"/>
</dbReference>
<evidence type="ECO:0000256" key="1">
    <source>
        <dbReference type="ARBA" id="ARBA00022737"/>
    </source>
</evidence>